<dbReference type="SUPFAM" id="SSF46626">
    <property type="entry name" value="Cytochrome c"/>
    <property type="match status" value="1"/>
</dbReference>
<evidence type="ECO:0000313" key="4">
    <source>
        <dbReference type="Proteomes" id="UP000308891"/>
    </source>
</evidence>
<dbReference type="Proteomes" id="UP000308891">
    <property type="component" value="Unassembled WGS sequence"/>
</dbReference>
<keyword evidence="4" id="KW-1185">Reference proteome</keyword>
<dbReference type="EMBL" id="STGJ01000008">
    <property type="protein sequence ID" value="TIC83179.1"/>
    <property type="molecule type" value="Genomic_DNA"/>
</dbReference>
<evidence type="ECO:0000313" key="3">
    <source>
        <dbReference type="EMBL" id="TIC83179.1"/>
    </source>
</evidence>
<dbReference type="InterPro" id="IPR036909">
    <property type="entry name" value="Cyt_c-like_dom_sf"/>
</dbReference>
<proteinExistence type="predicted"/>
<sequence>MKKVQRLLACAAMLAALTAHAGAQVPPAQAMPQGMTPGMMGGGMMNSAPAPLPGRDLTAGARLTGEYCSQCHRAPLPGREPPLAWPGILKHMQAYMQKAGGQIRQPTAAEISQIAAYLEGHPWQ</sequence>
<feature type="chain" id="PRO_5020826695" evidence="2">
    <location>
        <begin position="22"/>
        <end position="124"/>
    </location>
</feature>
<accession>A0A4T0UVS5</accession>
<dbReference type="OrthoDB" id="5298241at2"/>
<keyword evidence="2" id="KW-0732">Signal</keyword>
<dbReference type="AlphaFoldDB" id="A0A4T0UVS5"/>
<evidence type="ECO:0000256" key="1">
    <source>
        <dbReference type="SAM" id="MobiDB-lite"/>
    </source>
</evidence>
<evidence type="ECO:0000256" key="2">
    <source>
        <dbReference type="SAM" id="SignalP"/>
    </source>
</evidence>
<organism evidence="3 4">
    <name type="scientific">Crenobacter intestini</name>
    <dbReference type="NCBI Taxonomy" id="2563443"/>
    <lineage>
        <taxon>Bacteria</taxon>
        <taxon>Pseudomonadati</taxon>
        <taxon>Pseudomonadota</taxon>
        <taxon>Betaproteobacteria</taxon>
        <taxon>Neisseriales</taxon>
        <taxon>Neisseriaceae</taxon>
        <taxon>Crenobacter</taxon>
    </lineage>
</organism>
<dbReference type="RefSeq" id="WP_136553103.1">
    <property type="nucleotide sequence ID" value="NZ_STGJ01000008.1"/>
</dbReference>
<gene>
    <name evidence="3" type="ORF">E5K04_08800</name>
</gene>
<reference evidence="3 4" key="1">
    <citation type="submission" date="2019-04" db="EMBL/GenBank/DDBJ databases">
        <title>Crenobacter sp. nov.</title>
        <authorList>
            <person name="Shi S."/>
        </authorList>
    </citation>
    <scope>NUCLEOTIDE SEQUENCE [LARGE SCALE GENOMIC DNA]</scope>
    <source>
        <strain evidence="3 4">GY 70310</strain>
    </source>
</reference>
<comment type="caution">
    <text evidence="3">The sequence shown here is derived from an EMBL/GenBank/DDBJ whole genome shotgun (WGS) entry which is preliminary data.</text>
</comment>
<dbReference type="GO" id="GO:0009055">
    <property type="term" value="F:electron transfer activity"/>
    <property type="evidence" value="ECO:0007669"/>
    <property type="project" value="InterPro"/>
</dbReference>
<feature type="region of interest" description="Disordered" evidence="1">
    <location>
        <begin position="27"/>
        <end position="58"/>
    </location>
</feature>
<protein>
    <submittedName>
        <fullName evidence="3">Cytochrome c</fullName>
    </submittedName>
</protein>
<feature type="signal peptide" evidence="2">
    <location>
        <begin position="1"/>
        <end position="21"/>
    </location>
</feature>
<name>A0A4T0UVS5_9NEIS</name>
<dbReference type="GO" id="GO:0020037">
    <property type="term" value="F:heme binding"/>
    <property type="evidence" value="ECO:0007669"/>
    <property type="project" value="InterPro"/>
</dbReference>